<feature type="transmembrane region" description="Helical" evidence="1">
    <location>
        <begin position="179"/>
        <end position="201"/>
    </location>
</feature>
<dbReference type="EMBL" id="CP136051">
    <property type="protein sequence ID" value="WOK09378.1"/>
    <property type="molecule type" value="Genomic_DNA"/>
</dbReference>
<dbReference type="Pfam" id="PF12729">
    <property type="entry name" value="4HB_MCP_1"/>
    <property type="match status" value="1"/>
</dbReference>
<dbReference type="Proteomes" id="UP001302349">
    <property type="component" value="Chromosome"/>
</dbReference>
<protein>
    <submittedName>
        <fullName evidence="3">MCP four helix bundle domain-containing protein</fullName>
    </submittedName>
</protein>
<evidence type="ECO:0000313" key="3">
    <source>
        <dbReference type="EMBL" id="WOK09378.1"/>
    </source>
</evidence>
<gene>
    <name evidence="3" type="ORF">RT717_12085</name>
</gene>
<organism evidence="3 4">
    <name type="scientific">Imperialibacter roseus</name>
    <dbReference type="NCBI Taxonomy" id="1324217"/>
    <lineage>
        <taxon>Bacteria</taxon>
        <taxon>Pseudomonadati</taxon>
        <taxon>Bacteroidota</taxon>
        <taxon>Cytophagia</taxon>
        <taxon>Cytophagales</taxon>
        <taxon>Flammeovirgaceae</taxon>
        <taxon>Imperialibacter</taxon>
    </lineage>
</organism>
<evidence type="ECO:0000256" key="1">
    <source>
        <dbReference type="SAM" id="Phobius"/>
    </source>
</evidence>
<proteinExistence type="predicted"/>
<name>A0ABZ0IWG0_9BACT</name>
<keyword evidence="1" id="KW-0472">Membrane</keyword>
<evidence type="ECO:0000259" key="2">
    <source>
        <dbReference type="Pfam" id="PF12729"/>
    </source>
</evidence>
<accession>A0ABZ0IWG0</accession>
<dbReference type="RefSeq" id="WP_317491997.1">
    <property type="nucleotide sequence ID" value="NZ_CP136051.1"/>
</dbReference>
<keyword evidence="4" id="KW-1185">Reference proteome</keyword>
<keyword evidence="1" id="KW-0812">Transmembrane</keyword>
<dbReference type="InterPro" id="IPR024478">
    <property type="entry name" value="HlyB_4HB_MCP"/>
</dbReference>
<feature type="domain" description="Chemotaxis methyl-accepting receptor HlyB-like 4HB MCP" evidence="2">
    <location>
        <begin position="9"/>
        <end position="164"/>
    </location>
</feature>
<evidence type="ECO:0000313" key="4">
    <source>
        <dbReference type="Proteomes" id="UP001302349"/>
    </source>
</evidence>
<keyword evidence="1" id="KW-1133">Transmembrane helix</keyword>
<reference evidence="3 4" key="1">
    <citation type="journal article" date="2023" name="Microbiol. Resour. Announc.">
        <title>Complete Genome Sequence of Imperialibacter roseus strain P4T.</title>
        <authorList>
            <person name="Tizabi D.R."/>
            <person name="Bachvaroff T."/>
            <person name="Hill R.T."/>
        </authorList>
    </citation>
    <scope>NUCLEOTIDE SEQUENCE [LARGE SCALE GENOMIC DNA]</scope>
    <source>
        <strain evidence="3 4">P4T</strain>
    </source>
</reference>
<sequence>MMRKLTHFQKIKIAAASLVVFLLVLATNIMDNNHFDIVQQSLETVLDDRLVAKDYIYKISRQIHLKNKLLYTSDHEQMAKANQKANDSIQTLVAKYAATELTPKEAQYFESLENNLDKLFQLEKQLYSNSSSDQVAAIEKAETYFTRISSNLDVLSEVQLAEGKRQIHYSNRAIENSNLIAKLEIGALIVIGLIIQIFIFFKPSE</sequence>